<dbReference type="PANTHER" id="PTHR40841:SF2">
    <property type="entry name" value="SIDEROPHORE-DEGRADING ESTERASE (EUROFUNG)"/>
    <property type="match status" value="1"/>
</dbReference>
<dbReference type="Pfam" id="PF00756">
    <property type="entry name" value="Esterase"/>
    <property type="match status" value="1"/>
</dbReference>
<feature type="chain" id="PRO_5004181328" evidence="3">
    <location>
        <begin position="20"/>
        <end position="285"/>
    </location>
</feature>
<evidence type="ECO:0000256" key="2">
    <source>
        <dbReference type="ARBA" id="ARBA00022801"/>
    </source>
</evidence>
<dbReference type="PROSITE" id="PS51257">
    <property type="entry name" value="PROKAR_LIPOPROTEIN"/>
    <property type="match status" value="1"/>
</dbReference>
<protein>
    <submittedName>
        <fullName evidence="4">Putative esterase</fullName>
    </submittedName>
</protein>
<name>Q12HT4_SHEDO</name>
<proteinExistence type="inferred from homology"/>
<dbReference type="STRING" id="318161.Sden_3719"/>
<dbReference type="InterPro" id="IPR052558">
    <property type="entry name" value="Siderophore_Hydrolase_D"/>
</dbReference>
<dbReference type="eggNOG" id="COG2819">
    <property type="taxonomic scope" value="Bacteria"/>
</dbReference>
<evidence type="ECO:0000313" key="4">
    <source>
        <dbReference type="EMBL" id="ABE56992.1"/>
    </source>
</evidence>
<dbReference type="KEGG" id="sdn:Sden_3719"/>
<evidence type="ECO:0000256" key="1">
    <source>
        <dbReference type="ARBA" id="ARBA00005622"/>
    </source>
</evidence>
<dbReference type="InterPro" id="IPR000801">
    <property type="entry name" value="Esterase-like"/>
</dbReference>
<dbReference type="Proteomes" id="UP000001982">
    <property type="component" value="Chromosome"/>
</dbReference>
<organism evidence="4 5">
    <name type="scientific">Shewanella denitrificans (strain OS217 / ATCC BAA-1090 / DSM 15013)</name>
    <dbReference type="NCBI Taxonomy" id="318161"/>
    <lineage>
        <taxon>Bacteria</taxon>
        <taxon>Pseudomonadati</taxon>
        <taxon>Pseudomonadota</taxon>
        <taxon>Gammaproteobacteria</taxon>
        <taxon>Alteromonadales</taxon>
        <taxon>Shewanellaceae</taxon>
        <taxon>Shewanella</taxon>
    </lineage>
</organism>
<feature type="signal peptide" evidence="3">
    <location>
        <begin position="1"/>
        <end position="19"/>
    </location>
</feature>
<keyword evidence="5" id="KW-1185">Reference proteome</keyword>
<evidence type="ECO:0000256" key="3">
    <source>
        <dbReference type="SAM" id="SignalP"/>
    </source>
</evidence>
<dbReference type="InterPro" id="IPR029058">
    <property type="entry name" value="AB_hydrolase_fold"/>
</dbReference>
<dbReference type="EMBL" id="CP000302">
    <property type="protein sequence ID" value="ABE56992.1"/>
    <property type="molecule type" value="Genomic_DNA"/>
</dbReference>
<evidence type="ECO:0000313" key="5">
    <source>
        <dbReference type="Proteomes" id="UP000001982"/>
    </source>
</evidence>
<accession>Q12HT4</accession>
<reference evidence="4 5" key="1">
    <citation type="submission" date="2006-03" db="EMBL/GenBank/DDBJ databases">
        <title>Complete sequence of Shewanella denitrificans OS217.</title>
        <authorList>
            <consortium name="US DOE Joint Genome Institute"/>
            <person name="Copeland A."/>
            <person name="Lucas S."/>
            <person name="Lapidus A."/>
            <person name="Barry K."/>
            <person name="Detter J.C."/>
            <person name="Glavina del Rio T."/>
            <person name="Hammon N."/>
            <person name="Israni S."/>
            <person name="Dalin E."/>
            <person name="Tice H."/>
            <person name="Pitluck S."/>
            <person name="Brettin T."/>
            <person name="Bruce D."/>
            <person name="Han C."/>
            <person name="Tapia R."/>
            <person name="Gilna P."/>
            <person name="Kiss H."/>
            <person name="Schmutz J."/>
            <person name="Larimer F."/>
            <person name="Land M."/>
            <person name="Hauser L."/>
            <person name="Kyrpides N."/>
            <person name="Lykidis A."/>
            <person name="Richardson P."/>
        </authorList>
    </citation>
    <scope>NUCLEOTIDE SEQUENCE [LARGE SCALE GENOMIC DNA]</scope>
    <source>
        <strain evidence="5">OS217 / ATCC BAA-1090 / DSM 15013</strain>
    </source>
</reference>
<dbReference type="AlphaFoldDB" id="Q12HT4"/>
<comment type="similarity">
    <text evidence="1">Belongs to the esterase D family.</text>
</comment>
<dbReference type="Gene3D" id="3.40.50.1820">
    <property type="entry name" value="alpha/beta hydrolase"/>
    <property type="match status" value="1"/>
</dbReference>
<dbReference type="ESTHER" id="shedo-q12ht4">
    <property type="family name" value="A85-IroE-IroD-Fes-Yiel"/>
</dbReference>
<sequence>MNRLTFLISVLLFSCPLNAQPQISKIQRPIEITPYEAFTINSAVLGRKYILSIKVPLDYLDKGNETKKYPVLYLNDAPHTFKVATGVTYFKSMDRAIVVGISYALGVDGQFSRFRDLTPAYDSSIQQYTTGQAPEFLKFIEDEVITFVEKNYRADPTKRILAGHSLGASFGAWVLLTKPELFSSYVLTSPSLWFKNDLIFSLEEQYATKNKSLKANVFIATGALETPEHGMNYHMVDDHQRFLTRLRSRNYQGLRISDEIVGGTDHFSTFPVGLAKGLRWIYQDL</sequence>
<keyword evidence="2" id="KW-0378">Hydrolase</keyword>
<dbReference type="GO" id="GO:0016788">
    <property type="term" value="F:hydrolase activity, acting on ester bonds"/>
    <property type="evidence" value="ECO:0007669"/>
    <property type="project" value="TreeGrafter"/>
</dbReference>
<dbReference type="OrthoDB" id="6381520at2"/>
<dbReference type="HOGENOM" id="CLU_039834_0_2_6"/>
<dbReference type="SUPFAM" id="SSF53474">
    <property type="entry name" value="alpha/beta-Hydrolases"/>
    <property type="match status" value="1"/>
</dbReference>
<gene>
    <name evidence="4" type="ordered locus">Sden_3719</name>
</gene>
<dbReference type="PANTHER" id="PTHR40841">
    <property type="entry name" value="SIDEROPHORE TRIACETYLFUSARININE C ESTERASE"/>
    <property type="match status" value="1"/>
</dbReference>
<keyword evidence="3" id="KW-0732">Signal</keyword>
<dbReference type="RefSeq" id="WP_011498130.1">
    <property type="nucleotide sequence ID" value="NC_007954.1"/>
</dbReference>